<evidence type="ECO:0000256" key="1">
    <source>
        <dbReference type="SAM" id="SignalP"/>
    </source>
</evidence>
<dbReference type="RefSeq" id="WP_167979398.1">
    <property type="nucleotide sequence ID" value="NZ_VSRL01000284.1"/>
</dbReference>
<evidence type="ECO:0008006" key="4">
    <source>
        <dbReference type="Google" id="ProtNLM"/>
    </source>
</evidence>
<name>A0ABX1FW19_9PSEU</name>
<dbReference type="Proteomes" id="UP001515943">
    <property type="component" value="Unassembled WGS sequence"/>
</dbReference>
<evidence type="ECO:0000313" key="2">
    <source>
        <dbReference type="EMBL" id="NKE62786.1"/>
    </source>
</evidence>
<keyword evidence="1" id="KW-0732">Signal</keyword>
<keyword evidence="3" id="KW-1185">Reference proteome</keyword>
<proteinExistence type="predicted"/>
<feature type="signal peptide" evidence="1">
    <location>
        <begin position="1"/>
        <end position="28"/>
    </location>
</feature>
<comment type="caution">
    <text evidence="2">The sequence shown here is derived from an EMBL/GenBank/DDBJ whole genome shotgun (WGS) entry which is preliminary data.</text>
</comment>
<sequence length="190" mass="20475">MVGKAVRALLAAFAALVLTAGAAAPAMAQGSLERTFGASDEVSTKAVGWPNEVASVQTLYQCPGTHCNKGEARPGQELSEICVYPAGATTWALVYNRTNGHTGFIDKLKLIHRDPPTHCNDVGVGRSASGPLYQCMALFCNQGQATTGDHLRAECQILGADGWYWVWVFNRTNQHEGFFRQSTNADLQKC</sequence>
<dbReference type="EMBL" id="VSRL01000284">
    <property type="protein sequence ID" value="NKE62786.1"/>
    <property type="molecule type" value="Genomic_DNA"/>
</dbReference>
<accession>A0ABX1FW19</accession>
<gene>
    <name evidence="2" type="ORF">FXN61_41130</name>
</gene>
<reference evidence="2 3" key="1">
    <citation type="submission" date="2019-08" db="EMBL/GenBank/DDBJ databases">
        <title>Lentzea from Indian Himalayas.</title>
        <authorList>
            <person name="Mandal S."/>
            <person name="Mallick Gupta A."/>
            <person name="Maiti P.K."/>
            <person name="Sarkar J."/>
            <person name="Mandal S."/>
        </authorList>
    </citation>
    <scope>NUCLEOTIDE SEQUENCE [LARGE SCALE GENOMIC DNA]</scope>
    <source>
        <strain evidence="2 3">PSKA42</strain>
    </source>
</reference>
<evidence type="ECO:0000313" key="3">
    <source>
        <dbReference type="Proteomes" id="UP001515943"/>
    </source>
</evidence>
<organism evidence="2 3">
    <name type="scientific">Lentzea indica</name>
    <dbReference type="NCBI Taxonomy" id="2604800"/>
    <lineage>
        <taxon>Bacteria</taxon>
        <taxon>Bacillati</taxon>
        <taxon>Actinomycetota</taxon>
        <taxon>Actinomycetes</taxon>
        <taxon>Pseudonocardiales</taxon>
        <taxon>Pseudonocardiaceae</taxon>
        <taxon>Lentzea</taxon>
    </lineage>
</organism>
<protein>
    <recommendedName>
        <fullName evidence="4">Secreted protein</fullName>
    </recommendedName>
</protein>
<feature type="chain" id="PRO_5045264109" description="Secreted protein" evidence="1">
    <location>
        <begin position="29"/>
        <end position="190"/>
    </location>
</feature>